<dbReference type="GO" id="GO:0008324">
    <property type="term" value="F:monoatomic cation transmembrane transporter activity"/>
    <property type="evidence" value="ECO:0007669"/>
    <property type="project" value="InterPro"/>
</dbReference>
<accession>A0A382L032</accession>
<dbReference type="Pfam" id="PF16916">
    <property type="entry name" value="ZT_dimer"/>
    <property type="match status" value="1"/>
</dbReference>
<dbReference type="InterPro" id="IPR036837">
    <property type="entry name" value="Cation_efflux_CTD_sf"/>
</dbReference>
<dbReference type="FunFam" id="1.20.1510.10:FF:000006">
    <property type="entry name" value="Divalent cation efflux transporter"/>
    <property type="match status" value="1"/>
</dbReference>
<dbReference type="NCBIfam" id="TIGR01297">
    <property type="entry name" value="CDF"/>
    <property type="match status" value="1"/>
</dbReference>
<dbReference type="InterPro" id="IPR027469">
    <property type="entry name" value="Cation_efflux_TMD_sf"/>
</dbReference>
<gene>
    <name evidence="10" type="ORF">METZ01_LOCUS282960</name>
</gene>
<comment type="subcellular location">
    <subcellularLocation>
        <location evidence="1">Membrane</location>
        <topology evidence="1">Multi-pass membrane protein</topology>
    </subcellularLocation>
</comment>
<evidence type="ECO:0000256" key="1">
    <source>
        <dbReference type="ARBA" id="ARBA00004141"/>
    </source>
</evidence>
<dbReference type="Gene3D" id="3.30.70.1350">
    <property type="entry name" value="Cation efflux protein, cytoplasmic domain"/>
    <property type="match status" value="1"/>
</dbReference>
<evidence type="ECO:0000256" key="5">
    <source>
        <dbReference type="ARBA" id="ARBA00022989"/>
    </source>
</evidence>
<feature type="transmembrane region" description="Helical" evidence="7">
    <location>
        <begin position="101"/>
        <end position="123"/>
    </location>
</feature>
<evidence type="ECO:0000256" key="4">
    <source>
        <dbReference type="ARBA" id="ARBA00022692"/>
    </source>
</evidence>
<evidence type="ECO:0000313" key="10">
    <source>
        <dbReference type="EMBL" id="SVC30106.1"/>
    </source>
</evidence>
<evidence type="ECO:0000256" key="2">
    <source>
        <dbReference type="ARBA" id="ARBA00008114"/>
    </source>
</evidence>
<dbReference type="Pfam" id="PF01545">
    <property type="entry name" value="Cation_efflux"/>
    <property type="match status" value="1"/>
</dbReference>
<dbReference type="PANTHER" id="PTHR43840">
    <property type="entry name" value="MITOCHONDRIAL METAL TRANSPORTER 1-RELATED"/>
    <property type="match status" value="1"/>
</dbReference>
<sequence length="385" mass="42631">MTFLADYIIRKHVPVGQNPELPAFRGNVGITQGWISIFTNLLLFVVKLFFGFISNSIALIADAFHTLADMASSAVVVFGFKMSSKPADREHPFGHGRAETIAALTVSILIGFTGIEFIKSSIARFMEDIMINVNWAVIAVIILTIFLKEGLARLSLSLGDTINSDILKADALHHRSDMYSSVLVLAAFGGVWLGFPKLDAIMGLGVAAMMIHSAYEIARSAIDDLLGKPVDKNTISNIKSIAMRVENVSNVHDIVVHSYGAHKFISLHLEIAEGKSPESMHDIADRVEKLISDELEADVVTHVDPVTVEGKEISSIKNIIRRNLELFGLGNSFQDLRIVKNHQIESILFQVPVPVEFNQKDEFKEKCSLELIQKYPNSEIMIEFK</sequence>
<keyword evidence="5 7" id="KW-1133">Transmembrane helix</keyword>
<dbReference type="PANTHER" id="PTHR43840:SF15">
    <property type="entry name" value="MITOCHONDRIAL METAL TRANSPORTER 1-RELATED"/>
    <property type="match status" value="1"/>
</dbReference>
<proteinExistence type="inferred from homology"/>
<dbReference type="SUPFAM" id="SSF161111">
    <property type="entry name" value="Cation efflux protein transmembrane domain-like"/>
    <property type="match status" value="1"/>
</dbReference>
<dbReference type="InterPro" id="IPR058533">
    <property type="entry name" value="Cation_efflux_TM"/>
</dbReference>
<feature type="non-terminal residue" evidence="10">
    <location>
        <position position="385"/>
    </location>
</feature>
<dbReference type="InterPro" id="IPR050291">
    <property type="entry name" value="CDF_Transporter"/>
</dbReference>
<dbReference type="GO" id="GO:0016020">
    <property type="term" value="C:membrane"/>
    <property type="evidence" value="ECO:0007669"/>
    <property type="project" value="UniProtKB-SubCell"/>
</dbReference>
<comment type="similarity">
    <text evidence="2">Belongs to the cation diffusion facilitator (CDF) transporter (TC 2.A.4) family.</text>
</comment>
<dbReference type="Gene3D" id="1.20.1510.10">
    <property type="entry name" value="Cation efflux protein transmembrane domain"/>
    <property type="match status" value="1"/>
</dbReference>
<evidence type="ECO:0000256" key="3">
    <source>
        <dbReference type="ARBA" id="ARBA00022448"/>
    </source>
</evidence>
<keyword evidence="3" id="KW-0813">Transport</keyword>
<evidence type="ECO:0000256" key="7">
    <source>
        <dbReference type="SAM" id="Phobius"/>
    </source>
</evidence>
<protein>
    <submittedName>
        <fullName evidence="10">Uncharacterized protein</fullName>
    </submittedName>
</protein>
<feature type="transmembrane region" description="Helical" evidence="7">
    <location>
        <begin position="178"/>
        <end position="195"/>
    </location>
</feature>
<organism evidence="10">
    <name type="scientific">marine metagenome</name>
    <dbReference type="NCBI Taxonomy" id="408172"/>
    <lineage>
        <taxon>unclassified sequences</taxon>
        <taxon>metagenomes</taxon>
        <taxon>ecological metagenomes</taxon>
    </lineage>
</organism>
<reference evidence="10" key="1">
    <citation type="submission" date="2018-05" db="EMBL/GenBank/DDBJ databases">
        <authorList>
            <person name="Lanie J.A."/>
            <person name="Ng W.-L."/>
            <person name="Kazmierczak K.M."/>
            <person name="Andrzejewski T.M."/>
            <person name="Davidsen T.M."/>
            <person name="Wayne K.J."/>
            <person name="Tettelin H."/>
            <person name="Glass J.I."/>
            <person name="Rusch D."/>
            <person name="Podicherti R."/>
            <person name="Tsui H.-C.T."/>
            <person name="Winkler M.E."/>
        </authorList>
    </citation>
    <scope>NUCLEOTIDE SEQUENCE</scope>
</reference>
<dbReference type="AlphaFoldDB" id="A0A382L032"/>
<dbReference type="SUPFAM" id="SSF160240">
    <property type="entry name" value="Cation efflux protein cytoplasmic domain-like"/>
    <property type="match status" value="1"/>
</dbReference>
<feature type="transmembrane region" description="Helical" evidence="7">
    <location>
        <begin position="34"/>
        <end position="53"/>
    </location>
</feature>
<keyword evidence="6 7" id="KW-0472">Membrane</keyword>
<feature type="transmembrane region" description="Helical" evidence="7">
    <location>
        <begin position="59"/>
        <end position="80"/>
    </location>
</feature>
<dbReference type="EMBL" id="UINC01083932">
    <property type="protein sequence ID" value="SVC30106.1"/>
    <property type="molecule type" value="Genomic_DNA"/>
</dbReference>
<feature type="domain" description="Cation efflux protein cytoplasmic" evidence="9">
    <location>
        <begin position="231"/>
        <end position="305"/>
    </location>
</feature>
<name>A0A382L032_9ZZZZ</name>
<feature type="transmembrane region" description="Helical" evidence="7">
    <location>
        <begin position="129"/>
        <end position="147"/>
    </location>
</feature>
<evidence type="ECO:0000256" key="6">
    <source>
        <dbReference type="ARBA" id="ARBA00023136"/>
    </source>
</evidence>
<dbReference type="InterPro" id="IPR002524">
    <property type="entry name" value="Cation_efflux"/>
</dbReference>
<feature type="domain" description="Cation efflux protein transmembrane" evidence="8">
    <location>
        <begin position="34"/>
        <end position="226"/>
    </location>
</feature>
<evidence type="ECO:0000259" key="8">
    <source>
        <dbReference type="Pfam" id="PF01545"/>
    </source>
</evidence>
<dbReference type="InterPro" id="IPR027470">
    <property type="entry name" value="Cation_efflux_CTD"/>
</dbReference>
<evidence type="ECO:0000259" key="9">
    <source>
        <dbReference type="Pfam" id="PF16916"/>
    </source>
</evidence>
<keyword evidence="4 7" id="KW-0812">Transmembrane</keyword>